<dbReference type="RefSeq" id="WP_139680921.1">
    <property type="nucleotide sequence ID" value="NZ_CP040846.1"/>
</dbReference>
<protein>
    <submittedName>
        <fullName evidence="2">Uncharacterized protein</fullName>
    </submittedName>
</protein>
<dbReference type="OrthoDB" id="98350at2157"/>
<organism evidence="2 3">
    <name type="scientific">Thermococcus indicus</name>
    <dbReference type="NCBI Taxonomy" id="2586643"/>
    <lineage>
        <taxon>Archaea</taxon>
        <taxon>Methanobacteriati</taxon>
        <taxon>Methanobacteriota</taxon>
        <taxon>Thermococci</taxon>
        <taxon>Thermococcales</taxon>
        <taxon>Thermococcaceae</taxon>
        <taxon>Thermococcus</taxon>
    </lineage>
</organism>
<evidence type="ECO:0000313" key="2">
    <source>
        <dbReference type="EMBL" id="QDA31583.1"/>
    </source>
</evidence>
<dbReference type="AlphaFoldDB" id="A0A4Y5SL08"/>
<keyword evidence="3" id="KW-1185">Reference proteome</keyword>
<keyword evidence="1" id="KW-1133">Transmembrane helix</keyword>
<evidence type="ECO:0000313" key="3">
    <source>
        <dbReference type="Proteomes" id="UP000306007"/>
    </source>
</evidence>
<dbReference type="GeneID" id="40475156"/>
<keyword evidence="1" id="KW-0472">Membrane</keyword>
<reference evidence="2 3" key="1">
    <citation type="submission" date="2019-06" db="EMBL/GenBank/DDBJ databases">
        <title>Thermococcus indicus sp. nov., a Fe(III)-reducing hyperthermophilic archaeon isolated from the Onnuri vent field of the Central Indian Ocean ridge.</title>
        <authorList>
            <person name="Lim J.K."/>
            <person name="Kim Y.J."/>
            <person name="Kwon K.K."/>
        </authorList>
    </citation>
    <scope>NUCLEOTIDE SEQUENCE [LARGE SCALE GENOMIC DNA]</scope>
    <source>
        <strain evidence="2 3">IOH1</strain>
    </source>
</reference>
<sequence length="232" mass="25879">MVSTNGHLSKVPLHLNGTPCGLAWNGREWLVETFIPDSVVVQTPNGSVLFRFHSYDCRGFAYFNRTYYVPISESAMMGDCSLLLVSPNGSVERRIPCGFINGVRVKIVGKKLYLMNCTGIYVYSNGAFKRALQLDNWAEDFDVLNDKILLCSNGLIEHSKNGTREITDSCDAISCNGWECLIASNGALYIYDGNLSTLEIEENTRNINPKTVAVGVFLVFLTIWLLMRRKSA</sequence>
<accession>A0A4Y5SL08</accession>
<dbReference type="Proteomes" id="UP000306007">
    <property type="component" value="Chromosome"/>
</dbReference>
<keyword evidence="1" id="KW-0812">Transmembrane</keyword>
<proteinExistence type="predicted"/>
<dbReference type="KEGG" id="tic:FH039_08190"/>
<name>A0A4Y5SL08_9EURY</name>
<dbReference type="EMBL" id="CP040846">
    <property type="protein sequence ID" value="QDA31583.1"/>
    <property type="molecule type" value="Genomic_DNA"/>
</dbReference>
<feature type="transmembrane region" description="Helical" evidence="1">
    <location>
        <begin position="211"/>
        <end position="227"/>
    </location>
</feature>
<gene>
    <name evidence="2" type="ORF">FH039_08190</name>
</gene>
<evidence type="ECO:0000256" key="1">
    <source>
        <dbReference type="SAM" id="Phobius"/>
    </source>
</evidence>